<dbReference type="AlphaFoldDB" id="R0LQD9"/>
<accession>R0LQD9</accession>
<dbReference type="Proteomes" id="UP000296049">
    <property type="component" value="Unassembled WGS sequence"/>
</dbReference>
<evidence type="ECO:0000313" key="2">
    <source>
        <dbReference type="EMBL" id="EOB02653.1"/>
    </source>
</evidence>
<feature type="region of interest" description="Disordered" evidence="1">
    <location>
        <begin position="150"/>
        <end position="170"/>
    </location>
</feature>
<reference evidence="3" key="1">
    <citation type="journal article" date="2013" name="Nat. Genet.">
        <title>The duck genome and transcriptome provide insight into an avian influenza virus reservoir species.</title>
        <authorList>
            <person name="Huang Y."/>
            <person name="Li Y."/>
            <person name="Burt D.W."/>
            <person name="Chen H."/>
            <person name="Zhang Y."/>
            <person name="Qian W."/>
            <person name="Kim H."/>
            <person name="Gan S."/>
            <person name="Zhao Y."/>
            <person name="Li J."/>
            <person name="Yi K."/>
            <person name="Feng H."/>
            <person name="Zhu P."/>
            <person name="Li B."/>
            <person name="Liu Q."/>
            <person name="Fairley S."/>
            <person name="Magor K.E."/>
            <person name="Du Z."/>
            <person name="Hu X."/>
            <person name="Goodman L."/>
            <person name="Tafer H."/>
            <person name="Vignal A."/>
            <person name="Lee T."/>
            <person name="Kim K.W."/>
            <person name="Sheng Z."/>
            <person name="An Y."/>
            <person name="Searle S."/>
            <person name="Herrero J."/>
            <person name="Groenen M.A."/>
            <person name="Crooijmans R.P."/>
            <person name="Faraut T."/>
            <person name="Cai Q."/>
            <person name="Webster R.G."/>
            <person name="Aldridge J.R."/>
            <person name="Warren W.C."/>
            <person name="Bartschat S."/>
            <person name="Kehr S."/>
            <person name="Marz M."/>
            <person name="Stadler P.F."/>
            <person name="Smith J."/>
            <person name="Kraus R.H."/>
            <person name="Zhao Y."/>
            <person name="Ren L."/>
            <person name="Fei J."/>
            <person name="Morisson M."/>
            <person name="Kaiser P."/>
            <person name="Griffin D.K."/>
            <person name="Rao M."/>
            <person name="Pitel F."/>
            <person name="Wang J."/>
            <person name="Li N."/>
        </authorList>
    </citation>
    <scope>NUCLEOTIDE SEQUENCE [LARGE SCALE GENOMIC DNA]</scope>
</reference>
<evidence type="ECO:0000313" key="3">
    <source>
        <dbReference type="Proteomes" id="UP000296049"/>
    </source>
</evidence>
<keyword evidence="3" id="KW-1185">Reference proteome</keyword>
<dbReference type="EMBL" id="KB742937">
    <property type="protein sequence ID" value="EOB02653.1"/>
    <property type="molecule type" value="Genomic_DNA"/>
</dbReference>
<sequence length="198" mass="21450">MVDCPHQCTDKTVDFCSALSLVLHLAGSNETLPGGKHRDEDIRTPKQMGDCAHSKAVEICQPDDSGVVGTEGILRGYQLRNLDMIQAEVEELLGGPVVKHPTHCSILSREEEQAQPQQVTRRENGSPQKHLSPGGCGGLLCGHGSVGSTGSVPGLDSVQDGDESNQEQEERMGAWLAGCQYDVLSFCVKVEHHSWHRE</sequence>
<name>R0LQD9_ANAPL</name>
<gene>
    <name evidence="2" type="ORF">Anapl_06951</name>
</gene>
<feature type="region of interest" description="Disordered" evidence="1">
    <location>
        <begin position="109"/>
        <end position="133"/>
    </location>
</feature>
<feature type="compositionally biased region" description="Polar residues" evidence="1">
    <location>
        <begin position="114"/>
        <end position="129"/>
    </location>
</feature>
<organism evidence="2 3">
    <name type="scientific">Anas platyrhynchos</name>
    <name type="common">Mallard</name>
    <name type="synonym">Anas boschas</name>
    <dbReference type="NCBI Taxonomy" id="8839"/>
    <lineage>
        <taxon>Eukaryota</taxon>
        <taxon>Metazoa</taxon>
        <taxon>Chordata</taxon>
        <taxon>Craniata</taxon>
        <taxon>Vertebrata</taxon>
        <taxon>Euteleostomi</taxon>
        <taxon>Archelosauria</taxon>
        <taxon>Archosauria</taxon>
        <taxon>Dinosauria</taxon>
        <taxon>Saurischia</taxon>
        <taxon>Theropoda</taxon>
        <taxon>Coelurosauria</taxon>
        <taxon>Aves</taxon>
        <taxon>Neognathae</taxon>
        <taxon>Galloanserae</taxon>
        <taxon>Anseriformes</taxon>
        <taxon>Anatidae</taxon>
        <taxon>Anatinae</taxon>
        <taxon>Anas</taxon>
    </lineage>
</organism>
<evidence type="ECO:0000256" key="1">
    <source>
        <dbReference type="SAM" id="MobiDB-lite"/>
    </source>
</evidence>
<proteinExistence type="predicted"/>
<protein>
    <submittedName>
        <fullName evidence="2">Uncharacterized protein</fullName>
    </submittedName>
</protein>